<dbReference type="SMART" id="SM00228">
    <property type="entry name" value="PDZ"/>
    <property type="match status" value="1"/>
</dbReference>
<dbReference type="PANTHER" id="PTHR46753">
    <property type="entry name" value="FYVE AND COILED-COIL DOMAIN-CONTAINING PROTEIN 1"/>
    <property type="match status" value="1"/>
</dbReference>
<dbReference type="InterPro" id="IPR006020">
    <property type="entry name" value="PTB/PI_dom"/>
</dbReference>
<dbReference type="PROSITE" id="PS50826">
    <property type="entry name" value="RUN"/>
    <property type="match status" value="1"/>
</dbReference>
<dbReference type="PROSITE" id="PS01179">
    <property type="entry name" value="PID"/>
    <property type="match status" value="1"/>
</dbReference>
<dbReference type="Gene3D" id="2.30.29.30">
    <property type="entry name" value="Pleckstrin-homology domain (PH domain)/Phosphotyrosine-binding domain (PTB)"/>
    <property type="match status" value="1"/>
</dbReference>
<dbReference type="InterPro" id="IPR004012">
    <property type="entry name" value="Run_dom"/>
</dbReference>
<dbReference type="InterPro" id="IPR037213">
    <property type="entry name" value="Run_dom_sf"/>
</dbReference>
<dbReference type="SUPFAM" id="SSF140741">
    <property type="entry name" value="RUN domain-like"/>
    <property type="match status" value="1"/>
</dbReference>
<dbReference type="SMART" id="SM00593">
    <property type="entry name" value="RUN"/>
    <property type="match status" value="1"/>
</dbReference>
<protein>
    <submittedName>
        <fullName evidence="1">RUN and FYVE domain-containing 4</fullName>
    </submittedName>
</protein>
<proteinExistence type="predicted"/>
<evidence type="ECO:0000313" key="1">
    <source>
        <dbReference type="EMBL" id="CAB4013029.1"/>
    </source>
</evidence>
<dbReference type="SUPFAM" id="SSF50156">
    <property type="entry name" value="PDZ domain-like"/>
    <property type="match status" value="1"/>
</dbReference>
<dbReference type="InterPro" id="IPR011993">
    <property type="entry name" value="PH-like_dom_sf"/>
</dbReference>
<name>A0A7D9EML6_PARCT</name>
<dbReference type="AlphaFoldDB" id="A0A7D9EML6"/>
<reference evidence="1" key="1">
    <citation type="submission" date="2020-04" db="EMBL/GenBank/DDBJ databases">
        <authorList>
            <person name="Alioto T."/>
            <person name="Alioto T."/>
            <person name="Gomez Garrido J."/>
        </authorList>
    </citation>
    <scope>NUCLEOTIDE SEQUENCE</scope>
    <source>
        <strain evidence="1">A484AB</strain>
    </source>
</reference>
<dbReference type="SUPFAM" id="SSF50729">
    <property type="entry name" value="PH domain-like"/>
    <property type="match status" value="1"/>
</dbReference>
<accession>A0A7D9EML6</accession>
<dbReference type="Pfam" id="PF02759">
    <property type="entry name" value="RUN"/>
    <property type="match status" value="1"/>
</dbReference>
<organism evidence="1 2">
    <name type="scientific">Paramuricea clavata</name>
    <name type="common">Red gorgonian</name>
    <name type="synonym">Violescent sea-whip</name>
    <dbReference type="NCBI Taxonomy" id="317549"/>
    <lineage>
        <taxon>Eukaryota</taxon>
        <taxon>Metazoa</taxon>
        <taxon>Cnidaria</taxon>
        <taxon>Anthozoa</taxon>
        <taxon>Octocorallia</taxon>
        <taxon>Malacalcyonacea</taxon>
        <taxon>Plexauridae</taxon>
        <taxon>Paramuricea</taxon>
    </lineage>
</organism>
<dbReference type="Gene3D" id="1.20.58.900">
    <property type="match status" value="1"/>
</dbReference>
<evidence type="ECO:0000313" key="2">
    <source>
        <dbReference type="Proteomes" id="UP001152795"/>
    </source>
</evidence>
<gene>
    <name evidence="1" type="ORF">PACLA_8A073887</name>
</gene>
<sequence length="451" mass="50351">MSFGLSKKSHNLNQYTLLSNLEDCVEQLKASTDAIKDDNLPLQSFCATFEQILLEGARRSVLVFKQKHYWNWIAGIPKFLQNCGSNDPKLAYIVNTVDSSTKIWPIETKGRLFIRMALVKKCLHSPVEVLNNNRSLLQNFYTESSFLGTAHLRESLLEHLQEISKLDFDLNLKAVEFLNESWEIPKREDVLTVPCTQLGITVSQVDGRAVIAHVLPDSVGEENNMAVGDCLLNLCGKVCWGQKVGQVADTLKQNHGQPISLILAKVKMSNGQLFLPLEQRKKLLESEEFFLQKYQQKNGGCKQAITSCNVSSFNETPVHGVSKGNLCFEAKYIGKNKTGETGDLNYIEPSILTVVDQKNEPLAVLVKLGETSIEIQDKETNKTLAIHSYTVTSACGRGKVNQNIFAYISGDTTCTISKNFTCYVFTVDSEAQAKQAVYGIAQGFNRTLWYV</sequence>
<keyword evidence="2" id="KW-1185">Reference proteome</keyword>
<dbReference type="InterPro" id="IPR001478">
    <property type="entry name" value="PDZ"/>
</dbReference>
<dbReference type="CDD" id="cd17682">
    <property type="entry name" value="RUN_RUFY4_like"/>
    <property type="match status" value="1"/>
</dbReference>
<dbReference type="Gene3D" id="2.30.42.10">
    <property type="match status" value="1"/>
</dbReference>
<dbReference type="InterPro" id="IPR036034">
    <property type="entry name" value="PDZ_sf"/>
</dbReference>
<dbReference type="PANTHER" id="PTHR46753:SF3">
    <property type="entry name" value="PDZ DOMAIN-CONTAINING PROTEIN"/>
    <property type="match status" value="1"/>
</dbReference>
<dbReference type="EMBL" id="CACRXK020007725">
    <property type="protein sequence ID" value="CAB4013029.1"/>
    <property type="molecule type" value="Genomic_DNA"/>
</dbReference>
<dbReference type="Proteomes" id="UP001152795">
    <property type="component" value="Unassembled WGS sequence"/>
</dbReference>
<dbReference type="OrthoDB" id="9044749at2759"/>
<comment type="caution">
    <text evidence="1">The sequence shown here is derived from an EMBL/GenBank/DDBJ whole genome shotgun (WGS) entry which is preliminary data.</text>
</comment>